<dbReference type="SUPFAM" id="SSF55781">
    <property type="entry name" value="GAF domain-like"/>
    <property type="match status" value="1"/>
</dbReference>
<keyword evidence="13" id="KW-1185">Reference proteome</keyword>
<dbReference type="Gene3D" id="3.40.50.2300">
    <property type="match status" value="1"/>
</dbReference>
<evidence type="ECO:0000256" key="1">
    <source>
        <dbReference type="ARBA" id="ARBA00000085"/>
    </source>
</evidence>
<dbReference type="InterPro" id="IPR000700">
    <property type="entry name" value="PAS-assoc_C"/>
</dbReference>
<dbReference type="InterPro" id="IPR011006">
    <property type="entry name" value="CheY-like_superfamily"/>
</dbReference>
<keyword evidence="3 6" id="KW-0597">Phosphoprotein</keyword>
<evidence type="ECO:0000259" key="8">
    <source>
        <dbReference type="PROSITE" id="PS50109"/>
    </source>
</evidence>
<dbReference type="RefSeq" id="WP_284099330.1">
    <property type="nucleotide sequence ID" value="NZ_JARRAF010000003.1"/>
</dbReference>
<evidence type="ECO:0000259" key="9">
    <source>
        <dbReference type="PROSITE" id="PS50110"/>
    </source>
</evidence>
<proteinExistence type="predicted"/>
<dbReference type="InterPro" id="IPR036097">
    <property type="entry name" value="HisK_dim/P_sf"/>
</dbReference>
<dbReference type="InterPro" id="IPR005467">
    <property type="entry name" value="His_kinase_dom"/>
</dbReference>
<dbReference type="InterPro" id="IPR036890">
    <property type="entry name" value="HATPase_C_sf"/>
</dbReference>
<dbReference type="Gene3D" id="3.30.450.40">
    <property type="match status" value="1"/>
</dbReference>
<keyword evidence="4" id="KW-0808">Transferase</keyword>
<dbReference type="CDD" id="cd16922">
    <property type="entry name" value="HATPase_EvgS-ArcB-TorS-like"/>
    <property type="match status" value="1"/>
</dbReference>
<dbReference type="Gene3D" id="1.10.287.130">
    <property type="match status" value="1"/>
</dbReference>
<dbReference type="PROSITE" id="PS50110">
    <property type="entry name" value="RESPONSE_REGULATORY"/>
    <property type="match status" value="1"/>
</dbReference>
<dbReference type="PANTHER" id="PTHR43642:SF1">
    <property type="entry name" value="HYBRID SIGNAL TRANSDUCTION HISTIDINE KINASE G"/>
    <property type="match status" value="1"/>
</dbReference>
<dbReference type="SMART" id="SM00448">
    <property type="entry name" value="REC"/>
    <property type="match status" value="1"/>
</dbReference>
<dbReference type="Gene3D" id="1.20.120.160">
    <property type="entry name" value="HPT domain"/>
    <property type="match status" value="1"/>
</dbReference>
<evidence type="ECO:0000259" key="11">
    <source>
        <dbReference type="PROSITE" id="PS50113"/>
    </source>
</evidence>
<keyword evidence="5" id="KW-0418">Kinase</keyword>
<organism evidence="12 13">
    <name type="scientific">Parachitinimonas caeni</name>
    <dbReference type="NCBI Taxonomy" id="3031301"/>
    <lineage>
        <taxon>Bacteria</taxon>
        <taxon>Pseudomonadati</taxon>
        <taxon>Pseudomonadota</taxon>
        <taxon>Betaproteobacteria</taxon>
        <taxon>Neisseriales</taxon>
        <taxon>Chitinibacteraceae</taxon>
        <taxon>Parachitinimonas</taxon>
    </lineage>
</organism>
<dbReference type="InterPro" id="IPR003018">
    <property type="entry name" value="GAF"/>
</dbReference>
<reference evidence="12" key="1">
    <citation type="submission" date="2023-03" db="EMBL/GenBank/DDBJ databases">
        <title>Chitinimonas shenzhenensis gen. nov., sp. nov., a novel member of family Burkholderiaceae isolated from activated sludge collected in Shen Zhen, China.</title>
        <authorList>
            <person name="Wang X."/>
        </authorList>
    </citation>
    <scope>NUCLEOTIDE SEQUENCE</scope>
    <source>
        <strain evidence="12">DQS-5</strain>
    </source>
</reference>
<dbReference type="InterPro" id="IPR053159">
    <property type="entry name" value="Hybrid_Histidine_Kinase"/>
</dbReference>
<dbReference type="PROSITE" id="PS50109">
    <property type="entry name" value="HIS_KIN"/>
    <property type="match status" value="1"/>
</dbReference>
<dbReference type="InterPro" id="IPR036641">
    <property type="entry name" value="HPT_dom_sf"/>
</dbReference>
<feature type="domain" description="PAC" evidence="11">
    <location>
        <begin position="1697"/>
        <end position="1749"/>
    </location>
</feature>
<dbReference type="EMBL" id="JARRAF010000003">
    <property type="protein sequence ID" value="MDK2123042.1"/>
    <property type="molecule type" value="Genomic_DNA"/>
</dbReference>
<dbReference type="InterPro" id="IPR041664">
    <property type="entry name" value="AAA_16"/>
</dbReference>
<feature type="modified residue" description="4-aspartylphosphate" evidence="6">
    <location>
        <position position="2057"/>
    </location>
</feature>
<evidence type="ECO:0000259" key="10">
    <source>
        <dbReference type="PROSITE" id="PS50112"/>
    </source>
</evidence>
<evidence type="ECO:0000313" key="12">
    <source>
        <dbReference type="EMBL" id="MDK2123042.1"/>
    </source>
</evidence>
<sequence>MRTQSFPEGYLPLAPLAAGARTAVYRARREADGLEVAIKLALPERPLGRERIRFHHEFAILSKARSTFLPSALAMLDAGGLPALVLDLIPAESLRQRLLATGPLPVEEAVALAIRTTEALIDLHGQGLLHRGLSAGNLLWAPATGLLKLVGLSTAGRFGMVDADYRNPSELEGELAYLAPELSGRLNVPPAPATDLYALGVMLYEALTGHRPFGSADPLELVFQHLTQIPPAPHELESRIPLPLSAVVMKLLEKEPSRRYVSAAGLMADMVELAGQLGSGAVRDFEPGRHDVADRLVFSGRLYGRQESSDQLLATFERVSTGAAGAALVAGPAGVGKTALVQTLLRPLTARRALFASGKFDQLQRALPLSALTSALNQLVRRLLTLSDAELSYFRLRIEAAVPADRQILLDIVPALQGIMGPQPALPTLPPAEAANRSDRVFQRFLQALGGPEHPLVLFLDDMQWADDTTLRLLKSLLTDPDSRHMLVLLACRRNEVDADHPFAGFMQTLQGAGRLLAELELRELPEPAIVAMLADALHRPMETLRPLARFVRSKTGGNPLFAQQFAFELERRGLLRFDRTARRWRWNLESIAAVPMTDNLVDLVAQRLAELPAATRQALAIAACVGAQFDLDWLALALDGDLPAAWQVIAPAIEADFLLASEERLVESSGQTLLVRQQLRFLHDRVQQAALSGLTADQRLVLEARIGQLMLAAIDDPEHDSRLFDALSHLNMAAQAVPAAQRLALARCNLIAGCRARDASAFDAAASFFLAGLGFVGEQGWQHDHRLWFELSAEHALAELAQSHFESVAERVAAILPHVGQALDRARLLVVMTRQKAAQGRLPEAIAHARNALTLLGFPLPEGDTGPTFQAEIGEALALVKSQSVAMIEFLPQATDETVRLALELMTSLKATTYLSDPGLYVVIVERVFRMTLQHGIDRDSASGVTSFAILLSGLFGEYTLAFELGQSALRLASRLGNTYQQASVESILGIFLTHWVQPFPQVLEHLEVAVRVGHLAGHAEYVRYTLFHQVAFLWSRGEPLELVAAQLERAYAYCARTFNQLVPVTYHAFDMLRRNVAGETAGEHVLDCGELSEARYLETMRAQNFRYSFFYLNTYRAMLACLYRDFERAWQHCQEAARFERAAISLYVQVDYVFWRALTLCAQAAVQAESEAEIGQLLARLRNWAERVPETYRQKVYLIEAEMLRRADRPLADCLDGYERAIAEAERNGFLVDLAMAHELTARYLITAGRERIARPFLEGACQAYRRWGARRKLEQLLAEFGDLEQPAAVAASVELADVDLLAVQRALEAISGSLRLDELVFALLGTMLQFSGAEVGAVLLERAGLAVVVRGGMPGSYDQRRFDADPVGGGLSAMLGLAPELAEPVLRYAIRLDETVCVDDVRNDERFAVPGIRARSVLALPLLHQGRRTGLLMLQHMSLPQLFTPSRLSVLELIGRQAAVSLENAVLYGELASRYEFERRRSESELHDALIQLAERERHLQTILDFSPTPIWVKRLDGSYQQVNPAWSSFYGIEREMALGHGDRELFGREVATRLALHDRMALDGEGPLTVEERVPSPEGYKTTLTCRFVLRDASGSPYALCGMATDISVRKEAELVLGRERSRLQEVIDAADAIITLKDRQGRYLLVNRAFEQAVGLPRSAVVGQSARGVLPLEVAARVERADREALAEGHRINYEENLRYADGSQRVCLINRAPLFDADGEVWALCALATDITRLKDVETELVAARQQAEAASRAKSEFLANMSHEIRTPMNAVIGYAQLLERDAALPDRQREQAQIIKKSGEHLLALIDNVLEMSKIEAGQQTLTLQAFDPHGMVQDIFRMFGLRAEAKGLQLALRVADDMPGRLRGDERKLRQIVINLLGNALKFTEQGGVELRLAGHMVAELFRLRLEVLDTGVGIAPEDRSKVFARFEQTSSGLRMGGTGLGLAICRQFAEAMGGHLDFDSEPGRGSRFWLVLDCAVETAPVHVAPVLRTVRRLQGLRVLVADDNGFNRDLARDLLTELGAEVATAEDGLQVLAQVAGEPEFDIVLLDLDMPHLGGLDTARTLRQRGCRLPLVALTAAVLDTQLAGCHEASIDDILTKPFRVEALEAMLCRWTQRPVPEGDAGAVVPPSISGLWPVFDPDDGLQRTGANLTRFAQLIRRFQARAARLAQEFAAAGESGDLAVQQLAHAVRGIALQLGVVRLGRWSEQIERTAAAGEPLQALLSMLPEVVEEWRQAAADWLAAHPEPPSAPQATIDRDGLPVQWLAQLQTDLQAQSLDALATMALLQPHFADQAQAAALQRLIESLDFAAAQALLRQLIHSR</sequence>
<evidence type="ECO:0000256" key="6">
    <source>
        <dbReference type="PROSITE-ProRule" id="PRU00169"/>
    </source>
</evidence>
<dbReference type="EC" id="2.7.13.3" evidence="2"/>
<evidence type="ECO:0000256" key="4">
    <source>
        <dbReference type="ARBA" id="ARBA00022679"/>
    </source>
</evidence>
<dbReference type="SUPFAM" id="SSF47384">
    <property type="entry name" value="Homodimeric domain of signal transducing histidine kinase"/>
    <property type="match status" value="1"/>
</dbReference>
<dbReference type="SMART" id="SM00387">
    <property type="entry name" value="HATPase_c"/>
    <property type="match status" value="1"/>
</dbReference>
<evidence type="ECO:0000313" key="13">
    <source>
        <dbReference type="Proteomes" id="UP001172778"/>
    </source>
</evidence>
<accession>A0ABT7DWL6</accession>
<dbReference type="Pfam" id="PF08448">
    <property type="entry name" value="PAS_4"/>
    <property type="match status" value="2"/>
</dbReference>
<dbReference type="PANTHER" id="PTHR43642">
    <property type="entry name" value="HYBRID SIGNAL TRANSDUCTION HISTIDINE KINASE G"/>
    <property type="match status" value="1"/>
</dbReference>
<dbReference type="SUPFAM" id="SSF56112">
    <property type="entry name" value="Protein kinase-like (PK-like)"/>
    <property type="match status" value="1"/>
</dbReference>
<evidence type="ECO:0000259" key="7">
    <source>
        <dbReference type="PROSITE" id="PS50011"/>
    </source>
</evidence>
<dbReference type="InterPro" id="IPR029016">
    <property type="entry name" value="GAF-like_dom_sf"/>
</dbReference>
<dbReference type="SMART" id="SM00091">
    <property type="entry name" value="PAS"/>
    <property type="match status" value="2"/>
</dbReference>
<dbReference type="Pfam" id="PF01590">
    <property type="entry name" value="GAF"/>
    <property type="match status" value="1"/>
</dbReference>
<dbReference type="InterPro" id="IPR003594">
    <property type="entry name" value="HATPase_dom"/>
</dbReference>
<dbReference type="Pfam" id="PF02518">
    <property type="entry name" value="HATPase_c"/>
    <property type="match status" value="1"/>
</dbReference>
<dbReference type="CDD" id="cd17546">
    <property type="entry name" value="REC_hyHK_CKI1_RcsC-like"/>
    <property type="match status" value="1"/>
</dbReference>
<dbReference type="Gene3D" id="1.10.510.10">
    <property type="entry name" value="Transferase(Phosphotransferase) domain 1"/>
    <property type="match status" value="1"/>
</dbReference>
<dbReference type="CDD" id="cd00082">
    <property type="entry name" value="HisKA"/>
    <property type="match status" value="1"/>
</dbReference>
<name>A0ABT7DWL6_9NEIS</name>
<dbReference type="PRINTS" id="PR00344">
    <property type="entry name" value="BCTRLSENSOR"/>
</dbReference>
<dbReference type="SUPFAM" id="SSF55785">
    <property type="entry name" value="PYP-like sensor domain (PAS domain)"/>
    <property type="match status" value="2"/>
</dbReference>
<dbReference type="Gene3D" id="3.40.50.300">
    <property type="entry name" value="P-loop containing nucleotide triphosphate hydrolases"/>
    <property type="match status" value="1"/>
</dbReference>
<dbReference type="InterPro" id="IPR013656">
    <property type="entry name" value="PAS_4"/>
</dbReference>
<dbReference type="NCBIfam" id="TIGR00229">
    <property type="entry name" value="sensory_box"/>
    <property type="match status" value="2"/>
</dbReference>
<dbReference type="InterPro" id="IPR000719">
    <property type="entry name" value="Prot_kinase_dom"/>
</dbReference>
<dbReference type="InterPro" id="IPR011009">
    <property type="entry name" value="Kinase-like_dom_sf"/>
</dbReference>
<feature type="domain" description="PAS" evidence="10">
    <location>
        <begin position="1624"/>
        <end position="1694"/>
    </location>
</feature>
<dbReference type="PROSITE" id="PS50112">
    <property type="entry name" value="PAS"/>
    <property type="match status" value="2"/>
</dbReference>
<dbReference type="Pfam" id="PF00069">
    <property type="entry name" value="Pkinase"/>
    <property type="match status" value="1"/>
</dbReference>
<dbReference type="InterPro" id="IPR000014">
    <property type="entry name" value="PAS"/>
</dbReference>
<dbReference type="SMART" id="SM00388">
    <property type="entry name" value="HisKA"/>
    <property type="match status" value="1"/>
</dbReference>
<dbReference type="InterPro" id="IPR001789">
    <property type="entry name" value="Sig_transdc_resp-reg_receiver"/>
</dbReference>
<feature type="domain" description="Response regulatory" evidence="9">
    <location>
        <begin position="2007"/>
        <end position="2122"/>
    </location>
</feature>
<dbReference type="Gene3D" id="3.30.565.10">
    <property type="entry name" value="Histidine kinase-like ATPase, C-terminal domain"/>
    <property type="match status" value="1"/>
</dbReference>
<protein>
    <recommendedName>
        <fullName evidence="2">histidine kinase</fullName>
        <ecNumber evidence="2">2.7.13.3</ecNumber>
    </recommendedName>
</protein>
<dbReference type="SUPFAM" id="SSF47226">
    <property type="entry name" value="Histidine-containing phosphotransfer domain, HPT domain"/>
    <property type="match status" value="1"/>
</dbReference>
<gene>
    <name evidence="12" type="ORF">PZA18_03125</name>
</gene>
<dbReference type="CDD" id="cd14014">
    <property type="entry name" value="STKc_PknB_like"/>
    <property type="match status" value="1"/>
</dbReference>
<evidence type="ECO:0000256" key="2">
    <source>
        <dbReference type="ARBA" id="ARBA00012438"/>
    </source>
</evidence>
<dbReference type="Pfam" id="PF00072">
    <property type="entry name" value="Response_reg"/>
    <property type="match status" value="1"/>
</dbReference>
<dbReference type="Gene3D" id="3.30.450.20">
    <property type="entry name" value="PAS domain"/>
    <property type="match status" value="2"/>
</dbReference>
<evidence type="ECO:0000256" key="3">
    <source>
        <dbReference type="ARBA" id="ARBA00022553"/>
    </source>
</evidence>
<dbReference type="InterPro" id="IPR035965">
    <property type="entry name" value="PAS-like_dom_sf"/>
</dbReference>
<dbReference type="SUPFAM" id="SSF55874">
    <property type="entry name" value="ATPase domain of HSP90 chaperone/DNA topoisomerase II/histidine kinase"/>
    <property type="match status" value="1"/>
</dbReference>
<dbReference type="CDD" id="cd00130">
    <property type="entry name" value="PAS"/>
    <property type="match status" value="2"/>
</dbReference>
<dbReference type="InterPro" id="IPR027417">
    <property type="entry name" value="P-loop_NTPase"/>
</dbReference>
<feature type="domain" description="Histidine kinase" evidence="8">
    <location>
        <begin position="1767"/>
        <end position="1986"/>
    </location>
</feature>
<dbReference type="PROSITE" id="PS50113">
    <property type="entry name" value="PAC"/>
    <property type="match status" value="1"/>
</dbReference>
<dbReference type="Pfam" id="PF00512">
    <property type="entry name" value="HisKA"/>
    <property type="match status" value="1"/>
</dbReference>
<feature type="domain" description="Protein kinase" evidence="7">
    <location>
        <begin position="10"/>
        <end position="271"/>
    </location>
</feature>
<feature type="domain" description="PAS" evidence="10">
    <location>
        <begin position="1499"/>
        <end position="1569"/>
    </location>
</feature>
<comment type="caution">
    <text evidence="12">The sequence shown here is derived from an EMBL/GenBank/DDBJ whole genome shotgun (WGS) entry which is preliminary data.</text>
</comment>
<dbReference type="PROSITE" id="PS50011">
    <property type="entry name" value="PROTEIN_KINASE_DOM"/>
    <property type="match status" value="1"/>
</dbReference>
<dbReference type="SUPFAM" id="SSF52540">
    <property type="entry name" value="P-loop containing nucleoside triphosphate hydrolases"/>
    <property type="match status" value="1"/>
</dbReference>
<comment type="catalytic activity">
    <reaction evidence="1">
        <text>ATP + protein L-histidine = ADP + protein N-phospho-L-histidine.</text>
        <dbReference type="EC" id="2.7.13.3"/>
    </reaction>
</comment>
<dbReference type="InterPro" id="IPR003661">
    <property type="entry name" value="HisK_dim/P_dom"/>
</dbReference>
<dbReference type="Pfam" id="PF13191">
    <property type="entry name" value="AAA_16"/>
    <property type="match status" value="1"/>
</dbReference>
<dbReference type="Proteomes" id="UP001172778">
    <property type="component" value="Unassembled WGS sequence"/>
</dbReference>
<evidence type="ECO:0000256" key="5">
    <source>
        <dbReference type="ARBA" id="ARBA00022777"/>
    </source>
</evidence>
<dbReference type="SMART" id="SM00065">
    <property type="entry name" value="GAF"/>
    <property type="match status" value="1"/>
</dbReference>
<dbReference type="InterPro" id="IPR004358">
    <property type="entry name" value="Sig_transdc_His_kin-like_C"/>
</dbReference>
<dbReference type="SUPFAM" id="SSF52172">
    <property type="entry name" value="CheY-like"/>
    <property type="match status" value="1"/>
</dbReference>